<evidence type="ECO:0000313" key="2">
    <source>
        <dbReference type="Proteomes" id="UP000367750"/>
    </source>
</evidence>
<accession>A0A5J5G0C4</accession>
<evidence type="ECO:0000313" key="1">
    <source>
        <dbReference type="EMBL" id="KAA8999803.1"/>
    </source>
</evidence>
<dbReference type="RefSeq" id="WP_150459235.1">
    <property type="nucleotide sequence ID" value="NZ_VYKK01000022.1"/>
</dbReference>
<dbReference type="Pfam" id="PF17418">
    <property type="entry name" value="SdpA"/>
    <property type="match status" value="1"/>
</dbReference>
<sequence>MNSDARNGIVFYFTSLLLAVLFVFSLLNATPSNPLDAYKFTILQKIFPQGWGFFSKAPQDEVMKIYNTDLHSATDWPNNSMNNLFGINRKGRTQGIELGLLYTQVAARPWKSCNEKMGQCLKRDEKSAAVKLENITPKPNLCGDYFIVSQKPVPWAWADLIQPEDMPSKYIKVHVLCTKQRRN</sequence>
<dbReference type="NCBIfam" id="TIGR04034">
    <property type="entry name" value="export_SdpA"/>
    <property type="match status" value="1"/>
</dbReference>
<comment type="caution">
    <text evidence="1">The sequence shown here is derived from an EMBL/GenBank/DDBJ whole genome shotgun (WGS) entry which is preliminary data.</text>
</comment>
<protein>
    <submittedName>
        <fullName evidence="1">SdpA family antimicrobial peptide system protein</fullName>
    </submittedName>
</protein>
<reference evidence="1 2" key="1">
    <citation type="submission" date="2019-09" db="EMBL/GenBank/DDBJ databases">
        <title>Bacillus ochoae sp. nov., Paenibacillus whitsoniae sp. nov., Paenibacillus spiritus sp. nov. Isolated from the Mars Exploration Rover during spacecraft assembly.</title>
        <authorList>
            <person name="Seuylemezian A."/>
            <person name="Vaishampayan P."/>
        </authorList>
    </citation>
    <scope>NUCLEOTIDE SEQUENCE [LARGE SCALE GENOMIC DNA]</scope>
    <source>
        <strain evidence="1 2">MER_111</strain>
    </source>
</reference>
<gene>
    <name evidence="1" type="ORF">F4V43_15895</name>
</gene>
<dbReference type="EMBL" id="VYKK01000022">
    <property type="protein sequence ID" value="KAA8999803.1"/>
    <property type="molecule type" value="Genomic_DNA"/>
</dbReference>
<organism evidence="1 2">
    <name type="scientific">Paenibacillus spiritus</name>
    <dbReference type="NCBI Taxonomy" id="2496557"/>
    <lineage>
        <taxon>Bacteria</taxon>
        <taxon>Bacillati</taxon>
        <taxon>Bacillota</taxon>
        <taxon>Bacilli</taxon>
        <taxon>Bacillales</taxon>
        <taxon>Paenibacillaceae</taxon>
        <taxon>Paenibacillus</taxon>
    </lineage>
</organism>
<keyword evidence="2" id="KW-1185">Reference proteome</keyword>
<dbReference type="AlphaFoldDB" id="A0A5J5G0C4"/>
<dbReference type="Proteomes" id="UP000367750">
    <property type="component" value="Unassembled WGS sequence"/>
</dbReference>
<proteinExistence type="predicted"/>
<dbReference type="InterPro" id="IPR023902">
    <property type="entry name" value="Sporulation_SdpA"/>
</dbReference>
<dbReference type="OrthoDB" id="799068at2"/>
<name>A0A5J5G0C4_9BACL</name>